<keyword evidence="5" id="KW-0804">Transcription</keyword>
<dbReference type="InterPro" id="IPR014795">
    <property type="entry name" value="TacA_1-like"/>
</dbReference>
<comment type="caution">
    <text evidence="7">The sequence shown here is derived from an EMBL/GenBank/DDBJ whole genome shotgun (WGS) entry which is preliminary data.</text>
</comment>
<accession>A0A921GN14</accession>
<proteinExistence type="inferred from homology"/>
<dbReference type="PANTHER" id="PTHR35401">
    <property type="entry name" value="COPG FAMILY HELIX-TURN-HELIX PROTEIN-RELATED-RELATED"/>
    <property type="match status" value="1"/>
</dbReference>
<evidence type="ECO:0000256" key="5">
    <source>
        <dbReference type="ARBA" id="ARBA00023163"/>
    </source>
</evidence>
<dbReference type="RefSeq" id="WP_053915978.1">
    <property type="nucleotide sequence ID" value="NZ_CANLNX010000015.1"/>
</dbReference>
<keyword evidence="2" id="KW-1277">Toxin-antitoxin system</keyword>
<reference evidence="7" key="2">
    <citation type="submission" date="2021-09" db="EMBL/GenBank/DDBJ databases">
        <authorList>
            <person name="Gilroy R."/>
        </authorList>
    </citation>
    <scope>NUCLEOTIDE SEQUENCE</scope>
    <source>
        <strain evidence="7">1647</strain>
    </source>
</reference>
<evidence type="ECO:0000256" key="4">
    <source>
        <dbReference type="ARBA" id="ARBA00023125"/>
    </source>
</evidence>
<sequence>MSATKSERINLRASTREESLLRRAAEAEDVPVSAFILGSAVEQAERVLADRRWFTAAPEQFEEFMRLLDEPVQTERLAELFSRPSPFGRPFSLED</sequence>
<dbReference type="Proteomes" id="UP000775129">
    <property type="component" value="Unassembled WGS sequence"/>
</dbReference>
<evidence type="ECO:0000313" key="8">
    <source>
        <dbReference type="Proteomes" id="UP000775129"/>
    </source>
</evidence>
<name>A0A921GN14_9MICO</name>
<evidence type="ECO:0000256" key="2">
    <source>
        <dbReference type="ARBA" id="ARBA00022649"/>
    </source>
</evidence>
<dbReference type="Gene3D" id="1.20.5.780">
    <property type="entry name" value="Single helix bin"/>
    <property type="match status" value="1"/>
</dbReference>
<reference evidence="7" key="1">
    <citation type="journal article" date="2021" name="PeerJ">
        <title>Extensive microbial diversity within the chicken gut microbiome revealed by metagenomics and culture.</title>
        <authorList>
            <person name="Gilroy R."/>
            <person name="Ravi A."/>
            <person name="Getino M."/>
            <person name="Pursley I."/>
            <person name="Horton D.L."/>
            <person name="Alikhan N.F."/>
            <person name="Baker D."/>
            <person name="Gharbi K."/>
            <person name="Hall N."/>
            <person name="Watson M."/>
            <person name="Adriaenssens E.M."/>
            <person name="Foster-Nyarko E."/>
            <person name="Jarju S."/>
            <person name="Secka A."/>
            <person name="Antonio M."/>
            <person name="Oren A."/>
            <person name="Chaudhuri R.R."/>
            <person name="La Ragione R."/>
            <person name="Hildebrand F."/>
            <person name="Pallen M.J."/>
        </authorList>
    </citation>
    <scope>NUCLEOTIDE SEQUENCE</scope>
    <source>
        <strain evidence="7">1647</strain>
    </source>
</reference>
<keyword evidence="1" id="KW-0678">Repressor</keyword>
<dbReference type="PANTHER" id="PTHR35401:SF1">
    <property type="entry name" value="CYTOPLASMIC PROTEIN"/>
    <property type="match status" value="1"/>
</dbReference>
<dbReference type="Pfam" id="PF08681">
    <property type="entry name" value="TacA1"/>
    <property type="match status" value="1"/>
</dbReference>
<comment type="similarity">
    <text evidence="6">Belongs to the TacA antitoxin family.</text>
</comment>
<dbReference type="EMBL" id="DYWO01000105">
    <property type="protein sequence ID" value="HJF48830.1"/>
    <property type="molecule type" value="Genomic_DNA"/>
</dbReference>
<evidence type="ECO:0000256" key="3">
    <source>
        <dbReference type="ARBA" id="ARBA00023015"/>
    </source>
</evidence>
<evidence type="ECO:0000256" key="1">
    <source>
        <dbReference type="ARBA" id="ARBA00022491"/>
    </source>
</evidence>
<dbReference type="SUPFAM" id="SSF47598">
    <property type="entry name" value="Ribbon-helix-helix"/>
    <property type="match status" value="1"/>
</dbReference>
<evidence type="ECO:0000313" key="7">
    <source>
        <dbReference type="EMBL" id="HJF48830.1"/>
    </source>
</evidence>
<evidence type="ECO:0000256" key="6">
    <source>
        <dbReference type="ARBA" id="ARBA00049988"/>
    </source>
</evidence>
<keyword evidence="4" id="KW-0238">DNA-binding</keyword>
<dbReference type="GO" id="GO:0003677">
    <property type="term" value="F:DNA binding"/>
    <property type="evidence" value="ECO:0007669"/>
    <property type="project" value="UniProtKB-KW"/>
</dbReference>
<dbReference type="GO" id="GO:0006355">
    <property type="term" value="P:regulation of DNA-templated transcription"/>
    <property type="evidence" value="ECO:0007669"/>
    <property type="project" value="InterPro"/>
</dbReference>
<gene>
    <name evidence="7" type="ORF">K8W24_03380</name>
</gene>
<dbReference type="InterPro" id="IPR010985">
    <property type="entry name" value="Ribbon_hlx_hlx"/>
</dbReference>
<organism evidence="7 8">
    <name type="scientific">Brachybacterium paraconglomeratum</name>
    <dbReference type="NCBI Taxonomy" id="173362"/>
    <lineage>
        <taxon>Bacteria</taxon>
        <taxon>Bacillati</taxon>
        <taxon>Actinomycetota</taxon>
        <taxon>Actinomycetes</taxon>
        <taxon>Micrococcales</taxon>
        <taxon>Dermabacteraceae</taxon>
        <taxon>Brachybacterium</taxon>
    </lineage>
</organism>
<protein>
    <submittedName>
        <fullName evidence="7">DUF1778 domain-containing protein</fullName>
    </submittedName>
</protein>
<dbReference type="AlphaFoldDB" id="A0A921GN14"/>
<keyword evidence="3" id="KW-0805">Transcription regulation</keyword>